<sequence>MSNDQYAVIKSQGGPFDDLIKQSADTHGVSYDLLHKQLFMESSFNPTAVSPTGPRGLGQFTRATGRAYGLVSDEDFFDPAESIEAAARHMKDNLRAAGGDELKALLMYNQGAGKLGRPQLEAYDRGDLNGVSEEGRNYLKNMLDVAQTGNKESFMKYTSPKTAIGFEAPAGLSDETSGAQPWASPFTGTSLEFEGKDVPGKATSFAENLMETTGKTEDTDGKGLFEGTGQAIKDELKMSPLGVAIRAAAINDEADFSETISMLLDLINDPLDKGVMEDWTEDDFDKVRSSGLDPQFYDVVLRGRKENFESNLALAKQNQELARETAQAGLGAQLVGGAASIVGDPWTLINPARGAGSGIAGRLAGGAVAGAALGGLSESTSARISGREEHLGTAIAGGAAFGGLLNGLLGPRLGTAGPNREGVQRGYSEDWINDAGMRGDIDDEMLESILSRHGEAGLQNRMIEWDDDMLPTESRLFDMDDIDVEGILSRHGERGPQADGNNATIEDILARHGEAGEANTFAGDFMRLEAREKARLAGDEEDPTRMPYNDDDVWHEDGAVPYMDVPFDPSAVRLPDGTILSGGSPMNPKTLKEFREFNEPDTNPKAVMGARLGTITEIGLKLGRSNNEDIRGVARGLFRSSTGYQDGSGGKYAATSSDIVERLRAQDNVAHNKLKGLIDTALDDPFWRTQGGSTEAKLEALSRKVVEHMEAATHGSTTSRLTASEKALMDTLRGHMERKWSYIDNPGQFGNMDARSLLDSTNHAGTYYPVRYSSAAKHAMIQRLGSPEELQEAIASSMLSSYAARPTVRARVDKMILDKLKAEGIEKPTPQAIREAVEKYARDKAYGISHTDQFHRSSILEDNLRDGVGVENNSYLEARHLFDSDMKVTLPDGTGFALNDLREFNAMRVVPQYDRRVNGDVALMGGTGKSTAELRELATKLHQSANPDELSEAKALMDALKLFTGRSRRNDIENGFEAMLRSMMDVGFMTKNAFMGVQNFTEMASLVVKGHLKMLTHGIPVLKRLTTAGTKLSPDDIKTLHGTVFGREIDDLIRPTRQDIIDKLRESDGLGSGGISSAVIGTIKHTTGELSARSPFTYILRETSNYLMDAGRQGVIADLADNVLNGTQGKLFTPERLRSASITDAQMDGIKDLIKAHFKRDAKGKWSLQDPEGLASDPRSMDLWRLGDRVADETILRPHKMSLQTSKQVSAYLAAPLQFKMFVLRSLNSRVVRGWMEATKNRQVLDQVMQSIVSIGLATGFYAGQQQLKAYGLPERERQDYLKRSLNLEHLAYAALSRSSHLGSPVGVAGYIAAPLGVDMAATVRTSILPRGAKEERPDRPIKWGPLGSPVVQDGISGLAEQVPSMNVPGSIFQVAHSAAHLAADGRGMDAQGYRTGLWNGLKHFVPNDPLSQNLMLRLAEAHGVDRSR</sequence>
<keyword evidence="4" id="KW-1185">Reference proteome</keyword>
<dbReference type="PANTHER" id="PTHR37423">
    <property type="entry name" value="SOLUBLE LYTIC MUREIN TRANSGLYCOSYLASE-RELATED"/>
    <property type="match status" value="1"/>
</dbReference>
<proteinExistence type="inferred from homology"/>
<accession>A0A1H1VPW8</accession>
<evidence type="ECO:0000256" key="1">
    <source>
        <dbReference type="ARBA" id="ARBA00007734"/>
    </source>
</evidence>
<dbReference type="Proteomes" id="UP000243426">
    <property type="component" value="Chromosome I"/>
</dbReference>
<protein>
    <submittedName>
        <fullName evidence="3">Transglycosylase SLT domain-containing protein</fullName>
    </submittedName>
</protein>
<dbReference type="STRING" id="797277.SAMN05216198_2993"/>
<dbReference type="PANTHER" id="PTHR37423:SF2">
    <property type="entry name" value="MEMBRANE-BOUND LYTIC MUREIN TRANSGLYCOSYLASE C"/>
    <property type="match status" value="1"/>
</dbReference>
<evidence type="ECO:0000313" key="3">
    <source>
        <dbReference type="EMBL" id="SDS86540.1"/>
    </source>
</evidence>
<name>A0A1H1VPW8_9GAMM</name>
<dbReference type="OrthoDB" id="6735123at2"/>
<dbReference type="EMBL" id="LT629748">
    <property type="protein sequence ID" value="SDS86540.1"/>
    <property type="molecule type" value="Genomic_DNA"/>
</dbReference>
<evidence type="ECO:0000313" key="4">
    <source>
        <dbReference type="Proteomes" id="UP000243426"/>
    </source>
</evidence>
<comment type="similarity">
    <text evidence="1">Belongs to the transglycosylase Slt family.</text>
</comment>
<dbReference type="Pfam" id="PF01464">
    <property type="entry name" value="SLT"/>
    <property type="match status" value="1"/>
</dbReference>
<feature type="domain" description="Transglycosylase SLT" evidence="2">
    <location>
        <begin position="19"/>
        <end position="126"/>
    </location>
</feature>
<gene>
    <name evidence="3" type="ORF">SAMN05216198_2993</name>
</gene>
<dbReference type="RefSeq" id="WP_090274615.1">
    <property type="nucleotide sequence ID" value="NZ_LT629748.1"/>
</dbReference>
<dbReference type="InterPro" id="IPR023346">
    <property type="entry name" value="Lysozyme-like_dom_sf"/>
</dbReference>
<dbReference type="SUPFAM" id="SSF53955">
    <property type="entry name" value="Lysozyme-like"/>
    <property type="match status" value="1"/>
</dbReference>
<dbReference type="Gene3D" id="1.10.530.10">
    <property type="match status" value="1"/>
</dbReference>
<evidence type="ECO:0000259" key="2">
    <source>
        <dbReference type="Pfam" id="PF01464"/>
    </source>
</evidence>
<dbReference type="InterPro" id="IPR008258">
    <property type="entry name" value="Transglycosylase_SLT_dom_1"/>
</dbReference>
<organism evidence="3 4">
    <name type="scientific">Halopseudomonas litoralis</name>
    <dbReference type="NCBI Taxonomy" id="797277"/>
    <lineage>
        <taxon>Bacteria</taxon>
        <taxon>Pseudomonadati</taxon>
        <taxon>Pseudomonadota</taxon>
        <taxon>Gammaproteobacteria</taxon>
        <taxon>Pseudomonadales</taxon>
        <taxon>Pseudomonadaceae</taxon>
        <taxon>Halopseudomonas</taxon>
    </lineage>
</organism>
<reference evidence="4" key="1">
    <citation type="submission" date="2016-10" db="EMBL/GenBank/DDBJ databases">
        <authorList>
            <person name="Varghese N."/>
            <person name="Submissions S."/>
        </authorList>
    </citation>
    <scope>NUCLEOTIDE SEQUENCE [LARGE SCALE GENOMIC DNA]</scope>
    <source>
        <strain evidence="4">2SM5</strain>
    </source>
</reference>